<protein>
    <recommendedName>
        <fullName evidence="6">EF-hand domain-containing protein</fullName>
    </recommendedName>
</protein>
<dbReference type="CDD" id="cd00051">
    <property type="entry name" value="EFh"/>
    <property type="match status" value="2"/>
</dbReference>
<feature type="domain" description="EF-hand" evidence="6">
    <location>
        <begin position="234"/>
        <end position="269"/>
    </location>
</feature>
<evidence type="ECO:0000256" key="1">
    <source>
        <dbReference type="ARBA" id="ARBA00022707"/>
    </source>
</evidence>
<dbReference type="EMBL" id="NHOQ01000682">
    <property type="protein sequence ID" value="PWA29126.1"/>
    <property type="molecule type" value="Genomic_DNA"/>
</dbReference>
<keyword evidence="3" id="KW-0677">Repeat</keyword>
<dbReference type="InterPro" id="IPR028846">
    <property type="entry name" value="Recoverin"/>
</dbReference>
<dbReference type="STRING" id="33528.ENSGAFP00000028232"/>
<keyword evidence="1" id="KW-0519">Myristate</keyword>
<evidence type="ECO:0000313" key="7">
    <source>
        <dbReference type="EMBL" id="PWA29126.1"/>
    </source>
</evidence>
<proteinExistence type="predicted"/>
<feature type="domain" description="EF-hand" evidence="6">
    <location>
        <begin position="153"/>
        <end position="188"/>
    </location>
</feature>
<evidence type="ECO:0000259" key="6">
    <source>
        <dbReference type="PROSITE" id="PS50222"/>
    </source>
</evidence>
<organism evidence="7 8">
    <name type="scientific">Gambusia affinis</name>
    <name type="common">Western mosquitofish</name>
    <name type="synonym">Heterandria affinis</name>
    <dbReference type="NCBI Taxonomy" id="33528"/>
    <lineage>
        <taxon>Eukaryota</taxon>
        <taxon>Metazoa</taxon>
        <taxon>Chordata</taxon>
        <taxon>Craniata</taxon>
        <taxon>Vertebrata</taxon>
        <taxon>Euteleostomi</taxon>
        <taxon>Actinopterygii</taxon>
        <taxon>Neopterygii</taxon>
        <taxon>Teleostei</taxon>
        <taxon>Neoteleostei</taxon>
        <taxon>Acanthomorphata</taxon>
        <taxon>Ovalentaria</taxon>
        <taxon>Atherinomorphae</taxon>
        <taxon>Cyprinodontiformes</taxon>
        <taxon>Poeciliidae</taxon>
        <taxon>Poeciliinae</taxon>
        <taxon>Gambusia</taxon>
    </lineage>
</organism>
<dbReference type="PRINTS" id="PR00450">
    <property type="entry name" value="RECOVERIN"/>
</dbReference>
<sequence length="291" mass="33147">MQVQVSTRTFMGEFPVQFLDVLQSHFSVCGGLDLSHHFRQEAAGIPSGDGSGTSLRGHQEPIGLLGPFQNRFSCRTDPASLDLKRHGDLPVWKLEPFCPKQLAAMRPEKSSNDEGDVAQIQEMCLIFLRECPSGALHLHEFKKIFGVQSSSPEDSLFLETIFRSFDTNQDNTLDFIEYVAALNLILRGNLEDRLKWSFKMYDRDGNGKLDRNEVKRLIKILHKIKLQKSEVGLTPSQICDRIFELVDDNNDGEITLTEFMEGARKDQWIMDLLNLDVNTSGWVIQNYRKLP</sequence>
<dbReference type="Pfam" id="PF13499">
    <property type="entry name" value="EF-hand_7"/>
    <property type="match status" value="1"/>
</dbReference>
<dbReference type="PANTHER" id="PTHR23055:SF168">
    <property type="entry name" value="GUANYLATE CYCLASE ACTIVATING PROTEIN 7"/>
    <property type="match status" value="1"/>
</dbReference>
<dbReference type="Gene3D" id="1.10.238.10">
    <property type="entry name" value="EF-hand"/>
    <property type="match status" value="2"/>
</dbReference>
<dbReference type="GO" id="GO:0005509">
    <property type="term" value="F:calcium ion binding"/>
    <property type="evidence" value="ECO:0007669"/>
    <property type="project" value="InterPro"/>
</dbReference>
<dbReference type="PROSITE" id="PS00018">
    <property type="entry name" value="EF_HAND_1"/>
    <property type="match status" value="3"/>
</dbReference>
<dbReference type="PANTHER" id="PTHR23055">
    <property type="entry name" value="CALCIUM BINDING PROTEINS"/>
    <property type="match status" value="1"/>
</dbReference>
<evidence type="ECO:0000256" key="5">
    <source>
        <dbReference type="ARBA" id="ARBA00023288"/>
    </source>
</evidence>
<evidence type="ECO:0000256" key="4">
    <source>
        <dbReference type="ARBA" id="ARBA00022837"/>
    </source>
</evidence>
<dbReference type="Pfam" id="PF13202">
    <property type="entry name" value="EF-hand_5"/>
    <property type="match status" value="1"/>
</dbReference>
<dbReference type="InterPro" id="IPR002048">
    <property type="entry name" value="EF_hand_dom"/>
</dbReference>
<dbReference type="GO" id="GO:0120199">
    <property type="term" value="C:cone photoreceptor outer segment"/>
    <property type="evidence" value="ECO:0007669"/>
    <property type="project" value="TreeGrafter"/>
</dbReference>
<feature type="domain" description="EF-hand" evidence="6">
    <location>
        <begin position="189"/>
        <end position="224"/>
    </location>
</feature>
<dbReference type="PROSITE" id="PS50222">
    <property type="entry name" value="EF_HAND_2"/>
    <property type="match status" value="3"/>
</dbReference>
<reference evidence="7 8" key="1">
    <citation type="journal article" date="2018" name="G3 (Bethesda)">
        <title>A High-Quality Reference Genome for the Invasive Mosquitofish Gambusia affinis Using a Chicago Library.</title>
        <authorList>
            <person name="Hoffberg S.L."/>
            <person name="Troendle N.J."/>
            <person name="Glenn T.C."/>
            <person name="Mahmud O."/>
            <person name="Louha S."/>
            <person name="Chalopin D."/>
            <person name="Bennetzen J.L."/>
            <person name="Mauricio R."/>
        </authorList>
    </citation>
    <scope>NUCLEOTIDE SEQUENCE [LARGE SCALE GENOMIC DNA]</scope>
    <source>
        <strain evidence="7">NE01/NJP1002.9</strain>
        <tissue evidence="7">Muscle</tissue>
    </source>
</reference>
<keyword evidence="8" id="KW-1185">Reference proteome</keyword>
<name>A0A315WB96_GAMAF</name>
<dbReference type="Proteomes" id="UP000250572">
    <property type="component" value="Unassembled WGS sequence"/>
</dbReference>
<dbReference type="GO" id="GO:0007601">
    <property type="term" value="P:visual perception"/>
    <property type="evidence" value="ECO:0007669"/>
    <property type="project" value="TreeGrafter"/>
</dbReference>
<dbReference type="SMART" id="SM00054">
    <property type="entry name" value="EFh"/>
    <property type="match status" value="3"/>
</dbReference>
<keyword evidence="2" id="KW-0479">Metal-binding</keyword>
<evidence type="ECO:0000313" key="8">
    <source>
        <dbReference type="Proteomes" id="UP000250572"/>
    </source>
</evidence>
<accession>A0A315WB96</accession>
<keyword evidence="5" id="KW-0449">Lipoprotein</keyword>
<dbReference type="SUPFAM" id="SSF47473">
    <property type="entry name" value="EF-hand"/>
    <property type="match status" value="1"/>
</dbReference>
<dbReference type="AlphaFoldDB" id="A0A315WB96"/>
<dbReference type="GO" id="GO:0008048">
    <property type="term" value="F:calcium sensitive guanylate cyclase activator activity"/>
    <property type="evidence" value="ECO:0007669"/>
    <property type="project" value="TreeGrafter"/>
</dbReference>
<evidence type="ECO:0000256" key="2">
    <source>
        <dbReference type="ARBA" id="ARBA00022723"/>
    </source>
</evidence>
<comment type="caution">
    <text evidence="7">The sequence shown here is derived from an EMBL/GenBank/DDBJ whole genome shotgun (WGS) entry which is preliminary data.</text>
</comment>
<dbReference type="InterPro" id="IPR018247">
    <property type="entry name" value="EF_Hand_1_Ca_BS"/>
</dbReference>
<gene>
    <name evidence="7" type="ORF">CCH79_00006372</name>
</gene>
<dbReference type="GO" id="GO:0001917">
    <property type="term" value="C:photoreceptor inner segment"/>
    <property type="evidence" value="ECO:0007669"/>
    <property type="project" value="TreeGrafter"/>
</dbReference>
<evidence type="ECO:0000256" key="3">
    <source>
        <dbReference type="ARBA" id="ARBA00022737"/>
    </source>
</evidence>
<dbReference type="FunFam" id="1.10.238.10:FF:000052">
    <property type="entry name" value="Guanylate cyclase activator 1A"/>
    <property type="match status" value="1"/>
</dbReference>
<dbReference type="InterPro" id="IPR011992">
    <property type="entry name" value="EF-hand-dom_pair"/>
</dbReference>
<keyword evidence="4" id="KW-0106">Calcium</keyword>